<name>A0A1T4KML8_9BACT</name>
<reference evidence="2 3" key="1">
    <citation type="submission" date="2017-02" db="EMBL/GenBank/DDBJ databases">
        <authorList>
            <person name="Peterson S.W."/>
        </authorList>
    </citation>
    <scope>NUCLEOTIDE SEQUENCE [LARGE SCALE GENOMIC DNA]</scope>
    <source>
        <strain evidence="2 3">DSM 22335</strain>
    </source>
</reference>
<evidence type="ECO:0000313" key="3">
    <source>
        <dbReference type="Proteomes" id="UP000190888"/>
    </source>
</evidence>
<dbReference type="AlphaFoldDB" id="A0A1T4KML8"/>
<dbReference type="EMBL" id="FUWH01000002">
    <property type="protein sequence ID" value="SJZ43613.1"/>
    <property type="molecule type" value="Genomic_DNA"/>
</dbReference>
<dbReference type="Proteomes" id="UP000190888">
    <property type="component" value="Unassembled WGS sequence"/>
</dbReference>
<sequence>MKITSRYWLHASVLFPLIISSFYCNKEFDEPPPYTGPAIRSNMTIGTLRNLHVTGSFEQIMDDSIIEGIITADDSRDNFYKALVIQDTTAGITVKMEGYSLYNQYPAGTRILIRLKGLWLGDYGRNIQLGAGVDRSVASNPSLSGIPQALFGRYIVKAGNSGTVQPKTITIDELNDSYQSQLIRLEQIEFAASDTGKPYADIVNKQSVNHTLKVCGGGSIYVRTSAYARFAGINTPRGNGSITAVYSVYKTEKQLLIRDTSDIQMNDLRCTGTGPKTLLNEDFETGIADTELILQGWKNIAEAGDRKFMSKKAGDNGYTELSAFATGQPSVITWLITPAINLNNSANEILSCKTKDGYDNGAILQVLISTNYDGGSTPWKAKWTQLAAMISKGSTNIAANWVNSGNINLNSYAGNVYIAFRYEGGDPVSTIGKHTTTFRLDDVKIIGN</sequence>
<dbReference type="InterPro" id="IPR043744">
    <property type="entry name" value="DUF5689"/>
</dbReference>
<organism evidence="2 3">
    <name type="scientific">Sediminibacterium ginsengisoli</name>
    <dbReference type="NCBI Taxonomy" id="413434"/>
    <lineage>
        <taxon>Bacteria</taxon>
        <taxon>Pseudomonadati</taxon>
        <taxon>Bacteroidota</taxon>
        <taxon>Chitinophagia</taxon>
        <taxon>Chitinophagales</taxon>
        <taxon>Chitinophagaceae</taxon>
        <taxon>Sediminibacterium</taxon>
    </lineage>
</organism>
<dbReference type="STRING" id="413434.SAMN04488132_10211"/>
<dbReference type="Pfam" id="PF18942">
    <property type="entry name" value="DUF5689"/>
    <property type="match status" value="1"/>
</dbReference>
<gene>
    <name evidence="2" type="ORF">SAMN04488132_10211</name>
</gene>
<evidence type="ECO:0000259" key="1">
    <source>
        <dbReference type="Pfam" id="PF18942"/>
    </source>
</evidence>
<evidence type="ECO:0000313" key="2">
    <source>
        <dbReference type="EMBL" id="SJZ43613.1"/>
    </source>
</evidence>
<accession>A0A1T4KML8</accession>
<dbReference type="NCBIfam" id="NF038128">
    <property type="entry name" value="choice_anch_J"/>
    <property type="match status" value="1"/>
</dbReference>
<feature type="domain" description="DUF5689" evidence="1">
    <location>
        <begin position="41"/>
        <end position="263"/>
    </location>
</feature>
<proteinExistence type="predicted"/>
<protein>
    <recommendedName>
        <fullName evidence="1">DUF5689 domain-containing protein</fullName>
    </recommendedName>
</protein>
<dbReference type="Gene3D" id="2.60.120.200">
    <property type="match status" value="1"/>
</dbReference>
<keyword evidence="3" id="KW-1185">Reference proteome</keyword>